<evidence type="ECO:0000313" key="3">
    <source>
        <dbReference type="Proteomes" id="UP000663760"/>
    </source>
</evidence>
<dbReference type="GO" id="GO:0008253">
    <property type="term" value="F:5'-nucleotidase activity"/>
    <property type="evidence" value="ECO:0007669"/>
    <property type="project" value="InterPro"/>
</dbReference>
<proteinExistence type="predicted"/>
<dbReference type="OrthoDB" id="10248475at2759"/>
<dbReference type="GO" id="GO:0009264">
    <property type="term" value="P:deoxyribonucleotide catabolic process"/>
    <property type="evidence" value="ECO:0007669"/>
    <property type="project" value="InterPro"/>
</dbReference>
<evidence type="ECO:0000256" key="1">
    <source>
        <dbReference type="PIRSR" id="PIRSR610708-1"/>
    </source>
</evidence>
<name>A0A7I8KCS4_SPIIN</name>
<organism evidence="2 3">
    <name type="scientific">Spirodela intermedia</name>
    <name type="common">Intermediate duckweed</name>
    <dbReference type="NCBI Taxonomy" id="51605"/>
    <lineage>
        <taxon>Eukaryota</taxon>
        <taxon>Viridiplantae</taxon>
        <taxon>Streptophyta</taxon>
        <taxon>Embryophyta</taxon>
        <taxon>Tracheophyta</taxon>
        <taxon>Spermatophyta</taxon>
        <taxon>Magnoliopsida</taxon>
        <taxon>Liliopsida</taxon>
        <taxon>Araceae</taxon>
        <taxon>Lemnoideae</taxon>
        <taxon>Spirodela</taxon>
    </lineage>
</organism>
<reference evidence="2" key="1">
    <citation type="submission" date="2020-02" db="EMBL/GenBank/DDBJ databases">
        <authorList>
            <person name="Scholz U."/>
            <person name="Mascher M."/>
            <person name="Fiebig A."/>
        </authorList>
    </citation>
    <scope>NUCLEOTIDE SEQUENCE</scope>
</reference>
<dbReference type="Proteomes" id="UP000663760">
    <property type="component" value="Chromosome 5"/>
</dbReference>
<dbReference type="InterPro" id="IPR036412">
    <property type="entry name" value="HAD-like_sf"/>
</dbReference>
<dbReference type="AlphaFoldDB" id="A0A7I8KCS4"/>
<dbReference type="InterPro" id="IPR023214">
    <property type="entry name" value="HAD_sf"/>
</dbReference>
<feature type="active site" description="Proton donor" evidence="1">
    <location>
        <position position="141"/>
    </location>
</feature>
<dbReference type="EMBL" id="LR746268">
    <property type="protein sequence ID" value="CAA7395587.1"/>
    <property type="molecule type" value="Genomic_DNA"/>
</dbReference>
<dbReference type="SUPFAM" id="SSF56784">
    <property type="entry name" value="HAD-like"/>
    <property type="match status" value="1"/>
</dbReference>
<dbReference type="InterPro" id="IPR052419">
    <property type="entry name" value="5_3-deoxyribonucleotidase-like"/>
</dbReference>
<keyword evidence="3" id="KW-1185">Reference proteome</keyword>
<accession>A0A7I8KCS4</accession>
<dbReference type="PANTHER" id="PTHR35134:SF2">
    <property type="entry name" value="NUCLEOTIDASE YQFW-RELATED"/>
    <property type="match status" value="1"/>
</dbReference>
<protein>
    <submittedName>
        <fullName evidence="2">Uncharacterized protein</fullName>
    </submittedName>
</protein>
<feature type="active site" description="Nucleophile" evidence="1">
    <location>
        <position position="139"/>
    </location>
</feature>
<dbReference type="InterPro" id="IPR010708">
    <property type="entry name" value="5'(3')-deoxyribonucleotidase"/>
</dbReference>
<evidence type="ECO:0000313" key="2">
    <source>
        <dbReference type="EMBL" id="CAA7395587.1"/>
    </source>
</evidence>
<dbReference type="PANTHER" id="PTHR35134">
    <property type="entry name" value="NUCLEOTIDASE YQFW-RELATED"/>
    <property type="match status" value="1"/>
</dbReference>
<dbReference type="Pfam" id="PF06941">
    <property type="entry name" value="NT5C"/>
    <property type="match status" value="1"/>
</dbReference>
<dbReference type="Gene3D" id="3.40.50.1000">
    <property type="entry name" value="HAD superfamily/HAD-like"/>
    <property type="match status" value="1"/>
</dbReference>
<gene>
    <name evidence="2" type="ORF">SI8410_05006250</name>
</gene>
<sequence length="339" mass="37937">MVARGASRLFSRHCPPLPINWRSMALNKVVIRATQWGFSPFLSRNESHGNPWKVRDDLCVCSQGTSKGVLRLRSCLDRHEGVLRRAGDGSRKAHAVAPPYSKSVHGSDEVRVAKLANGRGTPLGFLSHSSADKLVVAVDVDEVLGSFLSALNKFIAEHYCADHALSEFYVYEFFKIWKCSRTEADIRVHEFFKTMYFKRGVQPIPGARQVLDKLSTFCHLSVVTSRQNVIKDHTLEWLEEHYPGLFQEIHFGNHFALDGGHSRPKSEICRGMGARLLIDDNPRYALECAEAGISVLLFDYGNSYPWSKCPAAAAHPLVTRVHGWDDVHRSILSLVASSP</sequence>